<dbReference type="PANTHER" id="PTHR47167">
    <property type="entry name" value="SERINE/THREONINE-PROTEIN KINASE TAO1-LIKE PROTEIN"/>
    <property type="match status" value="1"/>
</dbReference>
<proteinExistence type="predicted"/>
<dbReference type="GO" id="GO:0004674">
    <property type="term" value="F:protein serine/threonine kinase activity"/>
    <property type="evidence" value="ECO:0007669"/>
    <property type="project" value="UniProtKB-KW"/>
</dbReference>
<name>A0A7R9CL68_TIMPO</name>
<reference evidence="10" key="1">
    <citation type="submission" date="2020-11" db="EMBL/GenBank/DDBJ databases">
        <authorList>
            <person name="Tran Van P."/>
        </authorList>
    </citation>
    <scope>NUCLEOTIDE SEQUENCE</scope>
</reference>
<protein>
    <recommendedName>
        <fullName evidence="1">non-specific serine/threonine protein kinase</fullName>
        <ecNumber evidence="1">2.7.11.1</ecNumber>
    </recommendedName>
</protein>
<dbReference type="GO" id="GO:0005524">
    <property type="term" value="F:ATP binding"/>
    <property type="evidence" value="ECO:0007669"/>
    <property type="project" value="UniProtKB-KW"/>
</dbReference>
<dbReference type="EMBL" id="OD000490">
    <property type="protein sequence ID" value="CAD7397864.1"/>
    <property type="molecule type" value="Genomic_DNA"/>
</dbReference>
<dbReference type="Gene3D" id="1.10.510.10">
    <property type="entry name" value="Transferase(Phosphotransferase) domain 1"/>
    <property type="match status" value="1"/>
</dbReference>
<evidence type="ECO:0000313" key="10">
    <source>
        <dbReference type="EMBL" id="CAD7397864.1"/>
    </source>
</evidence>
<dbReference type="InterPro" id="IPR000719">
    <property type="entry name" value="Prot_kinase_dom"/>
</dbReference>
<dbReference type="SMART" id="SM00220">
    <property type="entry name" value="S_TKc"/>
    <property type="match status" value="1"/>
</dbReference>
<gene>
    <name evidence="10" type="ORF">TPSB3V08_LOCUS1404</name>
</gene>
<evidence type="ECO:0000256" key="2">
    <source>
        <dbReference type="ARBA" id="ARBA00022527"/>
    </source>
</evidence>
<dbReference type="Pfam" id="PF00069">
    <property type="entry name" value="Pkinase"/>
    <property type="match status" value="1"/>
</dbReference>
<feature type="domain" description="Protein kinase" evidence="9">
    <location>
        <begin position="1"/>
        <end position="223"/>
    </location>
</feature>
<dbReference type="AlphaFoldDB" id="A0A7R9CL68"/>
<organism evidence="10">
    <name type="scientific">Timema poppense</name>
    <name type="common">Walking stick</name>
    <dbReference type="NCBI Taxonomy" id="170557"/>
    <lineage>
        <taxon>Eukaryota</taxon>
        <taxon>Metazoa</taxon>
        <taxon>Ecdysozoa</taxon>
        <taxon>Arthropoda</taxon>
        <taxon>Hexapoda</taxon>
        <taxon>Insecta</taxon>
        <taxon>Pterygota</taxon>
        <taxon>Neoptera</taxon>
        <taxon>Polyneoptera</taxon>
        <taxon>Phasmatodea</taxon>
        <taxon>Timematodea</taxon>
        <taxon>Timematoidea</taxon>
        <taxon>Timematidae</taxon>
        <taxon>Timema</taxon>
    </lineage>
</organism>
<evidence type="ECO:0000256" key="4">
    <source>
        <dbReference type="ARBA" id="ARBA00022741"/>
    </source>
</evidence>
<keyword evidence="2" id="KW-0723">Serine/threonine-protein kinase</keyword>
<dbReference type="InterPro" id="IPR051234">
    <property type="entry name" value="TAO_STE20_kinase"/>
</dbReference>
<dbReference type="EC" id="2.7.11.1" evidence="1"/>
<evidence type="ECO:0000256" key="7">
    <source>
        <dbReference type="ARBA" id="ARBA00047899"/>
    </source>
</evidence>
<keyword evidence="3" id="KW-0808">Transferase</keyword>
<dbReference type="Gene3D" id="3.30.200.20">
    <property type="entry name" value="Phosphorylase Kinase, domain 1"/>
    <property type="match status" value="1"/>
</dbReference>
<evidence type="ECO:0000256" key="1">
    <source>
        <dbReference type="ARBA" id="ARBA00012513"/>
    </source>
</evidence>
<accession>A0A7R9CL68</accession>
<dbReference type="GO" id="GO:0005737">
    <property type="term" value="C:cytoplasm"/>
    <property type="evidence" value="ECO:0007669"/>
    <property type="project" value="TreeGrafter"/>
</dbReference>
<dbReference type="FunFam" id="1.10.510.10:FF:000030">
    <property type="entry name" value="Serine/threonine-protein kinase TAO2, putative"/>
    <property type="match status" value="1"/>
</dbReference>
<evidence type="ECO:0000259" key="9">
    <source>
        <dbReference type="PROSITE" id="PS50011"/>
    </source>
</evidence>
<sequence length="372" mass="42272">MSYLGKQSTEKWQDILKEIRFLHQLNHPNTIEYKGCFLRDHTAWLVMEYCLGSASDIIEVHKRPLKEEEIAAICEGVLHGLHYLHALGRIHRDVKAGNILLTENGTVKLADFGSASTKCPANSFVGTPYWMAPEVILAMDEGQYDGKIDVWSLGITCIELAERKPPYFNMNAMSALYHIAQNDTPVLSSSDWSDIFRHFVDSCLQKNPNERPSSGKLLSHQMVTRLRSPHILVDLIQRTKTAVRELDNLNYRKMKKILMVEKFENESVVGDADVDRTIGANLKSTPKCTVQCVKADQSLDFATRDEECFTQQSYITAGSATRTKGHFNTTTKTFDHAKETSTKVHLCGRIQRKDNFTEGHLSRKIKRDNLRI</sequence>
<dbReference type="InterPro" id="IPR011009">
    <property type="entry name" value="Kinase-like_dom_sf"/>
</dbReference>
<keyword evidence="6" id="KW-0067">ATP-binding</keyword>
<comment type="catalytic activity">
    <reaction evidence="8">
        <text>L-seryl-[protein] + ATP = O-phospho-L-seryl-[protein] + ADP + H(+)</text>
        <dbReference type="Rhea" id="RHEA:17989"/>
        <dbReference type="Rhea" id="RHEA-COMP:9863"/>
        <dbReference type="Rhea" id="RHEA-COMP:11604"/>
        <dbReference type="ChEBI" id="CHEBI:15378"/>
        <dbReference type="ChEBI" id="CHEBI:29999"/>
        <dbReference type="ChEBI" id="CHEBI:30616"/>
        <dbReference type="ChEBI" id="CHEBI:83421"/>
        <dbReference type="ChEBI" id="CHEBI:456216"/>
        <dbReference type="EC" id="2.7.11.1"/>
    </reaction>
</comment>
<evidence type="ECO:0000256" key="8">
    <source>
        <dbReference type="ARBA" id="ARBA00048679"/>
    </source>
</evidence>
<dbReference type="PROSITE" id="PS50011">
    <property type="entry name" value="PROTEIN_KINASE_DOM"/>
    <property type="match status" value="1"/>
</dbReference>
<dbReference type="PANTHER" id="PTHR47167:SF4">
    <property type="entry name" value="SERINE_THREONINE-PROTEIN KINASE TAO"/>
    <property type="match status" value="1"/>
</dbReference>
<comment type="catalytic activity">
    <reaction evidence="7">
        <text>L-threonyl-[protein] + ATP = O-phospho-L-threonyl-[protein] + ADP + H(+)</text>
        <dbReference type="Rhea" id="RHEA:46608"/>
        <dbReference type="Rhea" id="RHEA-COMP:11060"/>
        <dbReference type="Rhea" id="RHEA-COMP:11605"/>
        <dbReference type="ChEBI" id="CHEBI:15378"/>
        <dbReference type="ChEBI" id="CHEBI:30013"/>
        <dbReference type="ChEBI" id="CHEBI:30616"/>
        <dbReference type="ChEBI" id="CHEBI:61977"/>
        <dbReference type="ChEBI" id="CHEBI:456216"/>
        <dbReference type="EC" id="2.7.11.1"/>
    </reaction>
</comment>
<evidence type="ECO:0000256" key="6">
    <source>
        <dbReference type="ARBA" id="ARBA00022840"/>
    </source>
</evidence>
<keyword evidence="5" id="KW-0418">Kinase</keyword>
<evidence type="ECO:0000256" key="5">
    <source>
        <dbReference type="ARBA" id="ARBA00022777"/>
    </source>
</evidence>
<evidence type="ECO:0000256" key="3">
    <source>
        <dbReference type="ARBA" id="ARBA00022679"/>
    </source>
</evidence>
<dbReference type="SUPFAM" id="SSF56112">
    <property type="entry name" value="Protein kinase-like (PK-like)"/>
    <property type="match status" value="1"/>
</dbReference>
<keyword evidence="4" id="KW-0547">Nucleotide-binding</keyword>